<dbReference type="RefSeq" id="WP_101300152.1">
    <property type="nucleotide sequence ID" value="NZ_CP025197.1"/>
</dbReference>
<dbReference type="AlphaFoldDB" id="A0A2K9ED45"/>
<evidence type="ECO:0000313" key="2">
    <source>
        <dbReference type="EMBL" id="AUG57125.1"/>
    </source>
</evidence>
<evidence type="ECO:0000313" key="5">
    <source>
        <dbReference type="Proteomes" id="UP000239720"/>
    </source>
</evidence>
<dbReference type="EMBL" id="CP025197">
    <property type="protein sequence ID" value="AUG57125.1"/>
    <property type="molecule type" value="Genomic_DNA"/>
</dbReference>
<dbReference type="InterPro" id="IPR027275">
    <property type="entry name" value="PRC-brl_dom"/>
</dbReference>
<sequence>MLRYSEVIGLPVICAATGKKAGVIKDIVFCPENKKIAAFEIEKNSCEIKKKVVLKEDVLSLGKDAMIIENENKIIAFKKVKDKLGVKKKGTIIGFKIYTKYGEDIGVVKDILFDFEKNTLDGVEVSDGLIQDIVKGRNLLPLLGKVEFGKENILVERAAVEEMIETGKGIKGIINKT</sequence>
<dbReference type="SUPFAM" id="SSF50346">
    <property type="entry name" value="PRC-barrel domain"/>
    <property type="match status" value="2"/>
</dbReference>
<accession>A0A2K9ED45</accession>
<evidence type="ECO:0000313" key="3">
    <source>
        <dbReference type="EMBL" id="PQQ67128.1"/>
    </source>
</evidence>
<gene>
    <name evidence="3" type="ORF">B9R14_10485</name>
    <name evidence="2" type="ORF">HVS_05975</name>
</gene>
<reference evidence="3 5" key="2">
    <citation type="journal article" date="2018" name="Syst. Appl. Microbiol.">
        <title>Characterization and high-quality draft genome sequence of Herbivorax saccincola A7, an anaerobic, alkaliphilic, thermophilic, cellulolytic, and xylanolytic bacterium.</title>
        <authorList>
            <person name="Aikawa S."/>
            <person name="Baramee S."/>
            <person name="Sermsathanaswadi J."/>
            <person name="Thianheng P."/>
            <person name="Tachaapaikoon C."/>
            <person name="Shikata A."/>
            <person name="Waeonukul R."/>
            <person name="Pason P."/>
            <person name="Ratanakhanokchai K."/>
            <person name="Kosugi A."/>
        </authorList>
    </citation>
    <scope>NUCLEOTIDE SEQUENCE [LARGE SCALE GENOMIC DNA]</scope>
    <source>
        <strain evidence="3 5">A7</strain>
    </source>
</reference>
<proteinExistence type="predicted"/>
<dbReference type="Gene3D" id="2.30.30.240">
    <property type="entry name" value="PRC-barrel domain"/>
    <property type="match status" value="2"/>
</dbReference>
<dbReference type="InterPro" id="IPR011033">
    <property type="entry name" value="PRC_barrel-like_sf"/>
</dbReference>
<evidence type="ECO:0000313" key="4">
    <source>
        <dbReference type="Proteomes" id="UP000233534"/>
    </source>
</evidence>
<dbReference type="Proteomes" id="UP000239720">
    <property type="component" value="Unassembled WGS sequence"/>
</dbReference>
<dbReference type="OrthoDB" id="1707618at2"/>
<organism evidence="2 4">
    <name type="scientific">Acetivibrio saccincola</name>
    <dbReference type="NCBI Taxonomy" id="1677857"/>
    <lineage>
        <taxon>Bacteria</taxon>
        <taxon>Bacillati</taxon>
        <taxon>Bacillota</taxon>
        <taxon>Clostridia</taxon>
        <taxon>Eubacteriales</taxon>
        <taxon>Oscillospiraceae</taxon>
        <taxon>Acetivibrio</taxon>
    </lineage>
</organism>
<keyword evidence="4" id="KW-1185">Reference proteome</keyword>
<dbReference type="Pfam" id="PF05239">
    <property type="entry name" value="PRC"/>
    <property type="match status" value="2"/>
</dbReference>
<dbReference type="EMBL" id="NEMB01000003">
    <property type="protein sequence ID" value="PQQ67128.1"/>
    <property type="molecule type" value="Genomic_DNA"/>
</dbReference>
<dbReference type="Proteomes" id="UP000233534">
    <property type="component" value="Chromosome"/>
</dbReference>
<name>A0A2K9ED45_9FIRM</name>
<protein>
    <submittedName>
        <fullName evidence="2">PRC-barrel domain protein</fullName>
    </submittedName>
    <submittedName>
        <fullName evidence="3">Photosystem reaction center subunit H</fullName>
    </submittedName>
</protein>
<reference evidence="2 4" key="1">
    <citation type="submission" date="2017-12" db="EMBL/GenBank/DDBJ databases">
        <title>Complete genome sequence of Herbivorax saccincola GGR1, a novel Cellulosome-producing hydrolytic bacterium in a thermophilic biogas plant, established by Illumina and Nanopore MinION sequencing.</title>
        <authorList>
            <person name="Pechtl A."/>
            <person name="Ruckert C."/>
            <person name="Koeck D.E."/>
            <person name="Maus I."/>
            <person name="Winkler A."/>
            <person name="Kalinowski J."/>
            <person name="Puhler A."/>
            <person name="Schwarz W.W."/>
            <person name="Zverlov V.V."/>
            <person name="Schluter A."/>
            <person name="Liebl W."/>
        </authorList>
    </citation>
    <scope>NUCLEOTIDE SEQUENCE [LARGE SCALE GENOMIC DNA]</scope>
    <source>
        <strain evidence="2">GGR1</strain>
        <strain evidence="4">SR1</strain>
    </source>
</reference>
<evidence type="ECO:0000259" key="1">
    <source>
        <dbReference type="Pfam" id="PF05239"/>
    </source>
</evidence>
<feature type="domain" description="PRC-barrel" evidence="1">
    <location>
        <begin position="91"/>
        <end position="156"/>
    </location>
</feature>
<dbReference type="KEGG" id="hsc:HVS_05975"/>
<feature type="domain" description="PRC-barrel" evidence="1">
    <location>
        <begin position="2"/>
        <end position="70"/>
    </location>
</feature>